<dbReference type="Gene3D" id="1.10.1280.10">
    <property type="entry name" value="Di-copper center containing domain from catechol oxidase"/>
    <property type="match status" value="1"/>
</dbReference>
<evidence type="ECO:0000313" key="8">
    <source>
        <dbReference type="Proteomes" id="UP001212841"/>
    </source>
</evidence>
<keyword evidence="3" id="KW-0479">Metal-binding</keyword>
<evidence type="ECO:0000313" key="7">
    <source>
        <dbReference type="EMBL" id="KAJ3057104.1"/>
    </source>
</evidence>
<evidence type="ECO:0000256" key="5">
    <source>
        <dbReference type="SAM" id="MobiDB-lite"/>
    </source>
</evidence>
<dbReference type="GO" id="GO:0016491">
    <property type="term" value="F:oxidoreductase activity"/>
    <property type="evidence" value="ECO:0007669"/>
    <property type="project" value="InterPro"/>
</dbReference>
<proteinExistence type="predicted"/>
<evidence type="ECO:0000256" key="2">
    <source>
        <dbReference type="ARBA" id="ARBA00022525"/>
    </source>
</evidence>
<dbReference type="InterPro" id="IPR000896">
    <property type="entry name" value="Hemocyanin/hexamerin_mid_dom"/>
</dbReference>
<dbReference type="GO" id="GO:0046872">
    <property type="term" value="F:metal ion binding"/>
    <property type="evidence" value="ECO:0007669"/>
    <property type="project" value="UniProtKB-KW"/>
</dbReference>
<dbReference type="Gene3D" id="2.60.40.1520">
    <property type="entry name" value="Hemocyanin, C-terminal domain"/>
    <property type="match status" value="1"/>
</dbReference>
<feature type="compositionally biased region" description="Low complexity" evidence="5">
    <location>
        <begin position="286"/>
        <end position="297"/>
    </location>
</feature>
<reference evidence="7" key="1">
    <citation type="submission" date="2020-05" db="EMBL/GenBank/DDBJ databases">
        <title>Phylogenomic resolution of chytrid fungi.</title>
        <authorList>
            <person name="Stajich J.E."/>
            <person name="Amses K."/>
            <person name="Simmons R."/>
            <person name="Seto K."/>
            <person name="Myers J."/>
            <person name="Bonds A."/>
            <person name="Quandt C.A."/>
            <person name="Barry K."/>
            <person name="Liu P."/>
            <person name="Grigoriev I."/>
            <person name="Longcore J.E."/>
            <person name="James T.Y."/>
        </authorList>
    </citation>
    <scope>NUCLEOTIDE SEQUENCE</scope>
    <source>
        <strain evidence="7">JEL0318</strain>
    </source>
</reference>
<evidence type="ECO:0000256" key="3">
    <source>
        <dbReference type="ARBA" id="ARBA00022723"/>
    </source>
</evidence>
<dbReference type="PRINTS" id="PR00187">
    <property type="entry name" value="HAEMOCYANIN"/>
</dbReference>
<dbReference type="Pfam" id="PF00372">
    <property type="entry name" value="Hemocyanin_M"/>
    <property type="match status" value="1"/>
</dbReference>
<evidence type="ECO:0000259" key="6">
    <source>
        <dbReference type="PROSITE" id="PS00498"/>
    </source>
</evidence>
<dbReference type="InterPro" id="IPR002227">
    <property type="entry name" value="Tyrosinase_Cu-bd"/>
</dbReference>
<dbReference type="GO" id="GO:0005576">
    <property type="term" value="C:extracellular region"/>
    <property type="evidence" value="ECO:0007669"/>
    <property type="project" value="UniProtKB-SubCell"/>
</dbReference>
<feature type="compositionally biased region" description="Low complexity" evidence="5">
    <location>
        <begin position="306"/>
        <end position="322"/>
    </location>
</feature>
<dbReference type="InterPro" id="IPR013788">
    <property type="entry name" value="Hemocyanin/hexamerin"/>
</dbReference>
<gene>
    <name evidence="7" type="primary">PPO1</name>
    <name evidence="7" type="ORF">HK097_000568</name>
</gene>
<feature type="region of interest" description="Disordered" evidence="5">
    <location>
        <begin position="166"/>
        <end position="242"/>
    </location>
</feature>
<dbReference type="EMBL" id="JADGJD010000011">
    <property type="protein sequence ID" value="KAJ3057104.1"/>
    <property type="molecule type" value="Genomic_DNA"/>
</dbReference>
<comment type="caution">
    <text evidence="7">The sequence shown here is derived from an EMBL/GenBank/DDBJ whole genome shotgun (WGS) entry which is preliminary data.</text>
</comment>
<feature type="compositionally biased region" description="Pro residues" evidence="5">
    <location>
        <begin position="270"/>
        <end position="285"/>
    </location>
</feature>
<dbReference type="InterPro" id="IPR014756">
    <property type="entry name" value="Ig_E-set"/>
</dbReference>
<keyword evidence="4" id="KW-1015">Disulfide bond</keyword>
<sequence length="874" mass="96966">MAAGAVDVQSRVDKFLSVPTDFRHGSSAVNPAGFSIFDPEQMVAVTKMEQRLMQVAADSDNNLSAVVDEAEELAKSNDPEAVRHALMVFITHHPAAQRQNIRIRPLKVRAPVVSTPRPTKPAFHLPADMIPPPNPKFSSGANVSVQKRRQPDGTVVETKTTVETKQDGTVVMTVETKETHPNGSVRTTKRTSTRTPGRVTVGGRLQQQQLPQPPRPQTQQPQQQQPHQEKPQQHQPALQVQGESQGGAMGFLQSTLQSLGITSQNQTKPQQPPPQKPAVQQPPRPQQGQTPIGQTQPPAQPPAAPQKPAAAPAPQQGQTPIGQAPPPSSDIAVPEDAPDAGKTIAQVFQEEGRDPEEALDYWREDQNLNEHHEHWHIVYPNGGVPNPANPSQLRIKDRQGELFVYMHQQMIARYNAERSAVGLPNAVPILNYREPIVQGDAADDDLRFNGQFTFTPRPPNAVISDLGRKGERGYTPVAQLEQWRDALLKVIENGRFPDGSPVTPDTLGSSLEANAGGKSPEVLGSLHNMGHVFIAYIANPADYRNANNIPGLMYETRTAVRDPVFWRWHSGIDELFFRWQERQPPNNFSDAPPVAFRKQITQQFHASPDIILAFADKLRAAGANTKDPKAVEQWAQTNFGGANWEQNFAAKTTVTTDELYTAIRKRDMHWAEDSGQTEEVSYIYPRDFWYFFRLENKGAAAADVTLRVFIVPTEQAENRRAYIEMDKFKVTIPANGRHVVARPADLSSVIRKPAQKNEDEMDDRTDSQLGGRGDAYCDCGWPFNMLVPRGNPQGQPFRIVVLATDWNKDQVPNREGCGSMSFCGAKDKYPDSREMGYPFNRRFEGSIADAVAKNAAWASRDIHIKWVATVPDAE</sequence>
<dbReference type="SUPFAM" id="SSF48056">
    <property type="entry name" value="Di-copper centre-containing domain"/>
    <property type="match status" value="1"/>
</dbReference>
<feature type="domain" description="Tyrosinase copper-binding" evidence="6">
    <location>
        <begin position="562"/>
        <end position="573"/>
    </location>
</feature>
<name>A0AAD5X990_9FUNG</name>
<feature type="compositionally biased region" description="Low complexity" evidence="5">
    <location>
        <begin position="217"/>
        <end position="226"/>
    </location>
</feature>
<dbReference type="PANTHER" id="PTHR11511">
    <property type="entry name" value="LARVAL STORAGE PROTEIN/PHENOLOXIDASE"/>
    <property type="match status" value="1"/>
</dbReference>
<dbReference type="Pfam" id="PF03723">
    <property type="entry name" value="Hemocyanin_C"/>
    <property type="match status" value="1"/>
</dbReference>
<dbReference type="InterPro" id="IPR037020">
    <property type="entry name" value="Hemocyanin_C_sf"/>
</dbReference>
<dbReference type="InterPro" id="IPR008922">
    <property type="entry name" value="Di-copper_centre_dom_sf"/>
</dbReference>
<comment type="subcellular location">
    <subcellularLocation>
        <location evidence="1">Secreted</location>
    </subcellularLocation>
</comment>
<dbReference type="PROSITE" id="PS00498">
    <property type="entry name" value="TYROSINASE_2"/>
    <property type="match status" value="1"/>
</dbReference>
<dbReference type="PROSITE" id="PS00210">
    <property type="entry name" value="HEMOCYANIN_2"/>
    <property type="match status" value="1"/>
</dbReference>
<dbReference type="PANTHER" id="PTHR11511:SF4">
    <property type="entry name" value="PHENOLOXIDASE 2-RELATED"/>
    <property type="match status" value="1"/>
</dbReference>
<feature type="region of interest" description="Disordered" evidence="5">
    <location>
        <begin position="263"/>
        <end position="336"/>
    </location>
</feature>
<evidence type="ECO:0000256" key="1">
    <source>
        <dbReference type="ARBA" id="ARBA00004613"/>
    </source>
</evidence>
<protein>
    <submittedName>
        <fullName evidence="7">Polyphenol oxidase 1</fullName>
    </submittedName>
</protein>
<keyword evidence="8" id="KW-1185">Reference proteome</keyword>
<dbReference type="AlphaFoldDB" id="A0AAD5X990"/>
<dbReference type="SUPFAM" id="SSF81296">
    <property type="entry name" value="E set domains"/>
    <property type="match status" value="1"/>
</dbReference>
<keyword evidence="2" id="KW-0964">Secreted</keyword>
<evidence type="ECO:0000256" key="4">
    <source>
        <dbReference type="ARBA" id="ARBA00023157"/>
    </source>
</evidence>
<dbReference type="InterPro" id="IPR005203">
    <property type="entry name" value="Hemocyanin_C"/>
</dbReference>
<organism evidence="7 8">
    <name type="scientific">Rhizophlyctis rosea</name>
    <dbReference type="NCBI Taxonomy" id="64517"/>
    <lineage>
        <taxon>Eukaryota</taxon>
        <taxon>Fungi</taxon>
        <taxon>Fungi incertae sedis</taxon>
        <taxon>Chytridiomycota</taxon>
        <taxon>Chytridiomycota incertae sedis</taxon>
        <taxon>Chytridiomycetes</taxon>
        <taxon>Rhizophlyctidales</taxon>
        <taxon>Rhizophlyctidaceae</taxon>
        <taxon>Rhizophlyctis</taxon>
    </lineage>
</organism>
<dbReference type="Proteomes" id="UP001212841">
    <property type="component" value="Unassembled WGS sequence"/>
</dbReference>
<accession>A0AAD5X990</accession>